<keyword evidence="2" id="KW-0808">Transferase</keyword>
<dbReference type="Proteomes" id="UP000471216">
    <property type="component" value="Unassembled WGS sequence"/>
</dbReference>
<proteinExistence type="inferred from homology"/>
<name>A0A174RRK9_PARDI</name>
<evidence type="ECO:0000313" key="4">
    <source>
        <dbReference type="EMBL" id="MRZ07123.1"/>
    </source>
</evidence>
<reference evidence="6 7" key="2">
    <citation type="journal article" date="2019" name="Nat. Med.">
        <title>A library of human gut bacterial isolates paired with longitudinal multiomics data enables mechanistic microbiome research.</title>
        <authorList>
            <person name="Poyet M."/>
            <person name="Groussin M."/>
            <person name="Gibbons S.M."/>
            <person name="Avila-Pacheco J."/>
            <person name="Jiang X."/>
            <person name="Kearney S.M."/>
            <person name="Perrotta A.R."/>
            <person name="Berdy B."/>
            <person name="Zhao S."/>
            <person name="Lieberman T.D."/>
            <person name="Swanson P.K."/>
            <person name="Smith M."/>
            <person name="Roesemann S."/>
            <person name="Alexander J.E."/>
            <person name="Rich S.A."/>
            <person name="Livny J."/>
            <person name="Vlamakis H."/>
            <person name="Clish C."/>
            <person name="Bullock K."/>
            <person name="Deik A."/>
            <person name="Scott J."/>
            <person name="Pierce K.A."/>
            <person name="Xavier R.J."/>
            <person name="Alm E.J."/>
        </authorList>
    </citation>
    <scope>NUCLEOTIDE SEQUENCE [LARGE SCALE GENOMIC DNA]</scope>
    <source>
        <strain evidence="4 7">BIOML-A10</strain>
        <strain evidence="3 6">BIOML-A11</strain>
    </source>
</reference>
<dbReference type="EMBL" id="CZBM01000002">
    <property type="protein sequence ID" value="CUP88264.1"/>
    <property type="molecule type" value="Genomic_DNA"/>
</dbReference>
<accession>A0A174RRK9</accession>
<dbReference type="SUPFAM" id="SSF51161">
    <property type="entry name" value="Trimeric LpxA-like enzymes"/>
    <property type="match status" value="1"/>
</dbReference>
<dbReference type="RefSeq" id="WP_022193182.1">
    <property type="nucleotide sequence ID" value="NZ_CZBM01000002.1"/>
</dbReference>
<dbReference type="InterPro" id="IPR011004">
    <property type="entry name" value="Trimer_LpxA-like_sf"/>
</dbReference>
<evidence type="ECO:0000313" key="7">
    <source>
        <dbReference type="Proteomes" id="UP000471216"/>
    </source>
</evidence>
<dbReference type="AlphaFoldDB" id="A0A174RRK9"/>
<protein>
    <submittedName>
        <fullName evidence="2">Maltose O-acetyltransferase</fullName>
        <ecNumber evidence="2">2.3.1.79</ecNumber>
    </submittedName>
</protein>
<dbReference type="EC" id="2.3.1.79" evidence="2"/>
<evidence type="ECO:0000313" key="3">
    <source>
        <dbReference type="EMBL" id="MRY83831.1"/>
    </source>
</evidence>
<dbReference type="Proteomes" id="UP000095332">
    <property type="component" value="Unassembled WGS sequence"/>
</dbReference>
<dbReference type="Proteomes" id="UP000450599">
    <property type="component" value="Unassembled WGS sequence"/>
</dbReference>
<evidence type="ECO:0000313" key="2">
    <source>
        <dbReference type="EMBL" id="CUP88264.1"/>
    </source>
</evidence>
<evidence type="ECO:0000313" key="5">
    <source>
        <dbReference type="Proteomes" id="UP000095332"/>
    </source>
</evidence>
<comment type="similarity">
    <text evidence="1">Belongs to the transferase hexapeptide repeat family.</text>
</comment>
<reference evidence="2 5" key="1">
    <citation type="submission" date="2015-09" db="EMBL/GenBank/DDBJ databases">
        <authorList>
            <consortium name="Pathogen Informatics"/>
        </authorList>
    </citation>
    <scope>NUCLEOTIDE SEQUENCE [LARGE SCALE GENOMIC DNA]</scope>
    <source>
        <strain evidence="2 5">2789STDY5834948</strain>
    </source>
</reference>
<gene>
    <name evidence="2" type="primary">maa_2</name>
    <name evidence="2" type="ORF">ERS852560_00886</name>
    <name evidence="4" type="ORF">GKD54_13055</name>
    <name evidence="3" type="ORF">GKD58_06110</name>
</gene>
<evidence type="ECO:0000256" key="1">
    <source>
        <dbReference type="ARBA" id="ARBA00007274"/>
    </source>
</evidence>
<dbReference type="PANTHER" id="PTHR43300">
    <property type="entry name" value="ACETYLTRANSFERASE"/>
    <property type="match status" value="1"/>
</dbReference>
<dbReference type="EMBL" id="WKMX01000011">
    <property type="protein sequence ID" value="MRZ07123.1"/>
    <property type="molecule type" value="Genomic_DNA"/>
</dbReference>
<dbReference type="Gene3D" id="2.160.10.10">
    <property type="entry name" value="Hexapeptide repeat proteins"/>
    <property type="match status" value="1"/>
</dbReference>
<dbReference type="PANTHER" id="PTHR43300:SF11">
    <property type="entry name" value="ACETYLTRANSFERASE RV3034C-RELATED"/>
    <property type="match status" value="1"/>
</dbReference>
<dbReference type="GO" id="GO:0008925">
    <property type="term" value="F:maltose O-acetyltransferase activity"/>
    <property type="evidence" value="ECO:0007669"/>
    <property type="project" value="UniProtKB-EC"/>
</dbReference>
<dbReference type="InterPro" id="IPR050179">
    <property type="entry name" value="Trans_hexapeptide_repeat"/>
</dbReference>
<sequence length="94" mass="10052">MIAVFKFRCLVNANVSVSTKIHIDDTPIPIRLQGVNRKGIKIGNDCWIGAKATILDSVMISDSCVVVVGALVTRGVYPPYSIIGGVLAGVIKKR</sequence>
<dbReference type="EMBL" id="WKMW01000004">
    <property type="protein sequence ID" value="MRY83831.1"/>
    <property type="molecule type" value="Genomic_DNA"/>
</dbReference>
<keyword evidence="2" id="KW-0012">Acyltransferase</keyword>
<organism evidence="2 5">
    <name type="scientific">Parabacteroides distasonis</name>
    <dbReference type="NCBI Taxonomy" id="823"/>
    <lineage>
        <taxon>Bacteria</taxon>
        <taxon>Pseudomonadati</taxon>
        <taxon>Bacteroidota</taxon>
        <taxon>Bacteroidia</taxon>
        <taxon>Bacteroidales</taxon>
        <taxon>Tannerellaceae</taxon>
        <taxon>Parabacteroides</taxon>
    </lineage>
</organism>
<evidence type="ECO:0000313" key="6">
    <source>
        <dbReference type="Proteomes" id="UP000450599"/>
    </source>
</evidence>